<keyword evidence="2" id="KW-1185">Reference proteome</keyword>
<dbReference type="AlphaFoldDB" id="A0A1V9EYH4"/>
<name>A0A1V9EYH4_9BACT</name>
<accession>A0A1V9EYH4</accession>
<protein>
    <submittedName>
        <fullName evidence="1">Uncharacterized protein</fullName>
    </submittedName>
</protein>
<sequence>MVECPRCLGKGTVDIDDIKRLKKELFWAPGKCAYCNGLGKVPPDRIEKLDPDVEYLTTDLPSWERHKVITGDDDAMKRAREFKETVLAVVEEIEQMYYIENKEPCEIAGHLFHKQGRFVYSASEKQEMVEYVEKVINSKLKK</sequence>
<reference evidence="2" key="1">
    <citation type="submission" date="2016-04" db="EMBL/GenBank/DDBJ databases">
        <authorList>
            <person name="Chen L."/>
            <person name="Zhuang W."/>
            <person name="Wang G."/>
        </authorList>
    </citation>
    <scope>NUCLEOTIDE SEQUENCE [LARGE SCALE GENOMIC DNA]</scope>
    <source>
        <strain evidence="2">208</strain>
    </source>
</reference>
<evidence type="ECO:0000313" key="1">
    <source>
        <dbReference type="EMBL" id="OQP51211.1"/>
    </source>
</evidence>
<dbReference type="STRING" id="550983.A4R26_29810"/>
<organism evidence="1 2">
    <name type="scientific">Niastella populi</name>
    <dbReference type="NCBI Taxonomy" id="550983"/>
    <lineage>
        <taxon>Bacteria</taxon>
        <taxon>Pseudomonadati</taxon>
        <taxon>Bacteroidota</taxon>
        <taxon>Chitinophagia</taxon>
        <taxon>Chitinophagales</taxon>
        <taxon>Chitinophagaceae</taxon>
        <taxon>Niastella</taxon>
    </lineage>
</organism>
<comment type="caution">
    <text evidence="1">The sequence shown here is derived from an EMBL/GenBank/DDBJ whole genome shotgun (WGS) entry which is preliminary data.</text>
</comment>
<dbReference type="Proteomes" id="UP000192276">
    <property type="component" value="Unassembled WGS sequence"/>
</dbReference>
<gene>
    <name evidence="1" type="ORF">A4R26_29810</name>
</gene>
<proteinExistence type="predicted"/>
<evidence type="ECO:0000313" key="2">
    <source>
        <dbReference type="Proteomes" id="UP000192276"/>
    </source>
</evidence>
<dbReference type="EMBL" id="LWBP01000219">
    <property type="protein sequence ID" value="OQP51211.1"/>
    <property type="molecule type" value="Genomic_DNA"/>
</dbReference>